<dbReference type="Proteomes" id="UP001186974">
    <property type="component" value="Unassembled WGS sequence"/>
</dbReference>
<sequence>MAEQHPSALPSFYGERTADGNIVQRPGPAAFPSNAVSTTVSQPTGVTARNPLASPCFSEPPAEIGLDTSGPAFGRRYGPSGNEIMRWGPPPPDAFSGPEGYDVWRDYWGRRRSNDKNWYPEYRGPEREPHPEYHDDDRKPIRVNMNRASSRRERDSRPPVSYWQAKASGRDRPSMNSIRNRASDDDLASDYGGESPDRLVSRGKHTIGPHEGGVGDGGGGGGGRGSGPASLEPAMRLPLTWWMNSSAKNREISSPRPIPNTNIANCLY</sequence>
<comment type="caution">
    <text evidence="1">The sequence shown here is derived from an EMBL/GenBank/DDBJ whole genome shotgun (WGS) entry which is preliminary data.</text>
</comment>
<reference evidence="1" key="1">
    <citation type="submission" date="2024-09" db="EMBL/GenBank/DDBJ databases">
        <title>Black Yeasts Isolated from many extreme environments.</title>
        <authorList>
            <person name="Coleine C."/>
            <person name="Stajich J.E."/>
            <person name="Selbmann L."/>
        </authorList>
    </citation>
    <scope>NUCLEOTIDE SEQUENCE</scope>
    <source>
        <strain evidence="1">CCFEE 5737</strain>
    </source>
</reference>
<proteinExistence type="predicted"/>
<evidence type="ECO:0000313" key="1">
    <source>
        <dbReference type="EMBL" id="KAK3045269.1"/>
    </source>
</evidence>
<accession>A0ACC3CVR8</accession>
<name>A0ACC3CVR8_9PEZI</name>
<dbReference type="EMBL" id="JAWDJW010010821">
    <property type="protein sequence ID" value="KAK3045269.1"/>
    <property type="molecule type" value="Genomic_DNA"/>
</dbReference>
<keyword evidence="2" id="KW-1185">Reference proteome</keyword>
<gene>
    <name evidence="1" type="ORF">LTS18_014152</name>
</gene>
<organism evidence="1 2">
    <name type="scientific">Coniosporium uncinatum</name>
    <dbReference type="NCBI Taxonomy" id="93489"/>
    <lineage>
        <taxon>Eukaryota</taxon>
        <taxon>Fungi</taxon>
        <taxon>Dikarya</taxon>
        <taxon>Ascomycota</taxon>
        <taxon>Pezizomycotina</taxon>
        <taxon>Dothideomycetes</taxon>
        <taxon>Dothideomycetes incertae sedis</taxon>
        <taxon>Coniosporium</taxon>
    </lineage>
</organism>
<protein>
    <submittedName>
        <fullName evidence="1">Uncharacterized protein</fullName>
    </submittedName>
</protein>
<evidence type="ECO:0000313" key="2">
    <source>
        <dbReference type="Proteomes" id="UP001186974"/>
    </source>
</evidence>